<keyword evidence="1" id="KW-1133">Transmembrane helix</keyword>
<organism evidence="2">
    <name type="scientific">Methyloraptor flagellatus</name>
    <dbReference type="NCBI Taxonomy" id="3162530"/>
    <lineage>
        <taxon>Bacteria</taxon>
        <taxon>Pseudomonadati</taxon>
        <taxon>Pseudomonadota</taxon>
        <taxon>Alphaproteobacteria</taxon>
        <taxon>Hyphomicrobiales</taxon>
        <taxon>Ancalomicrobiaceae</taxon>
        <taxon>Methyloraptor</taxon>
    </lineage>
</organism>
<evidence type="ECO:0000313" key="2">
    <source>
        <dbReference type="EMBL" id="XBY45272.1"/>
    </source>
</evidence>
<dbReference type="AlphaFoldDB" id="A0AAU7XB46"/>
<feature type="transmembrane region" description="Helical" evidence="1">
    <location>
        <begin position="39"/>
        <end position="59"/>
    </location>
</feature>
<name>A0AAU7XB46_9HYPH</name>
<sequence>MKDFVSALGLMLALEGALYAGAPQMMKKMMSEARHASDTLFRLGGLAALVIGVALVAVVRLG</sequence>
<reference evidence="2" key="1">
    <citation type="submission" date="2024-06" db="EMBL/GenBank/DDBJ databases">
        <title>Methylostella associata gen. nov., sp. nov., a novel Ancalomicrobiaceae-affiliated facultatively methylotrophic bacteria that feed on methanotrophs of the genus Methylococcus.</title>
        <authorList>
            <person name="Saltykova V."/>
            <person name="Danilova O.V."/>
            <person name="Oshkin I.Y."/>
            <person name="Belova S.E."/>
            <person name="Pimenov N.V."/>
            <person name="Dedysh S.N."/>
        </authorList>
    </citation>
    <scope>NUCLEOTIDE SEQUENCE</scope>
    <source>
        <strain evidence="2">S20</strain>
    </source>
</reference>
<dbReference type="KEGG" id="mflg:ABS361_03005"/>
<keyword evidence="1" id="KW-0472">Membrane</keyword>
<gene>
    <name evidence="2" type="ORF">ABS361_03005</name>
</gene>
<dbReference type="Pfam" id="PF09838">
    <property type="entry name" value="DUF2065"/>
    <property type="match status" value="1"/>
</dbReference>
<dbReference type="InterPro" id="IPR019201">
    <property type="entry name" value="DUF2065"/>
</dbReference>
<proteinExistence type="predicted"/>
<dbReference type="RefSeq" id="WP_407050362.1">
    <property type="nucleotide sequence ID" value="NZ_CP158568.1"/>
</dbReference>
<accession>A0AAU7XB46</accession>
<evidence type="ECO:0000256" key="1">
    <source>
        <dbReference type="SAM" id="Phobius"/>
    </source>
</evidence>
<keyword evidence="1" id="KW-0812">Transmembrane</keyword>
<protein>
    <submittedName>
        <fullName evidence="2">DUF2065 domain-containing protein</fullName>
    </submittedName>
</protein>
<dbReference type="EMBL" id="CP158568">
    <property type="protein sequence ID" value="XBY45272.1"/>
    <property type="molecule type" value="Genomic_DNA"/>
</dbReference>